<comment type="caution">
    <text evidence="1">The sequence shown here is derived from an EMBL/GenBank/DDBJ whole genome shotgun (WGS) entry which is preliminary data.</text>
</comment>
<evidence type="ECO:0000313" key="1">
    <source>
        <dbReference type="EMBL" id="GLI57159.1"/>
    </source>
</evidence>
<keyword evidence="2" id="KW-1185">Reference proteome</keyword>
<protein>
    <submittedName>
        <fullName evidence="1">Uncharacterized protein</fullName>
    </submittedName>
</protein>
<sequence>MIEMKKMLLIGMLVVGGLSYGRDYEYRESKELQVVQSVNSEDQSMISRVREQSDRNMDVYSEFHRDLDNMGRGHESK</sequence>
<organism evidence="1 2">
    <name type="scientific">Propionigenium maris DSM 9537</name>
    <dbReference type="NCBI Taxonomy" id="1123000"/>
    <lineage>
        <taxon>Bacteria</taxon>
        <taxon>Fusobacteriati</taxon>
        <taxon>Fusobacteriota</taxon>
        <taxon>Fusobacteriia</taxon>
        <taxon>Fusobacteriales</taxon>
        <taxon>Fusobacteriaceae</taxon>
        <taxon>Propionigenium</taxon>
    </lineage>
</organism>
<dbReference type="Proteomes" id="UP001144471">
    <property type="component" value="Unassembled WGS sequence"/>
</dbReference>
<gene>
    <name evidence="1" type="ORF">PM10SUCC1_26730</name>
</gene>
<name>A0A9W6GL84_9FUSO</name>
<proteinExistence type="predicted"/>
<reference evidence="1" key="1">
    <citation type="submission" date="2022-12" db="EMBL/GenBank/DDBJ databases">
        <title>Reference genome sequencing for broad-spectrum identification of bacterial and archaeal isolates by mass spectrometry.</title>
        <authorList>
            <person name="Sekiguchi Y."/>
            <person name="Tourlousse D.M."/>
        </authorList>
    </citation>
    <scope>NUCLEOTIDE SEQUENCE</scope>
    <source>
        <strain evidence="1">10succ1</strain>
    </source>
</reference>
<accession>A0A9W6GL84</accession>
<dbReference type="AlphaFoldDB" id="A0A9W6GL84"/>
<evidence type="ECO:0000313" key="2">
    <source>
        <dbReference type="Proteomes" id="UP001144471"/>
    </source>
</evidence>
<dbReference type="EMBL" id="BSDY01000013">
    <property type="protein sequence ID" value="GLI57159.1"/>
    <property type="molecule type" value="Genomic_DNA"/>
</dbReference>